<feature type="domain" description="RNA polymerase sigma factor 70 region 4 type 2" evidence="6">
    <location>
        <begin position="110"/>
        <end position="162"/>
    </location>
</feature>
<keyword evidence="2" id="KW-0805">Transcription regulation</keyword>
<evidence type="ECO:0000313" key="7">
    <source>
        <dbReference type="EMBL" id="GGF69131.1"/>
    </source>
</evidence>
<dbReference type="AlphaFoldDB" id="A0A917C466"/>
<dbReference type="GO" id="GO:0016987">
    <property type="term" value="F:sigma factor activity"/>
    <property type="evidence" value="ECO:0007669"/>
    <property type="project" value="UniProtKB-KW"/>
</dbReference>
<evidence type="ECO:0000259" key="5">
    <source>
        <dbReference type="Pfam" id="PF04542"/>
    </source>
</evidence>
<keyword evidence="4" id="KW-0804">Transcription</keyword>
<feature type="domain" description="RNA polymerase sigma-70 region 2" evidence="5">
    <location>
        <begin position="12"/>
        <end position="76"/>
    </location>
</feature>
<dbReference type="Pfam" id="PF04542">
    <property type="entry name" value="Sigma70_r2"/>
    <property type="match status" value="1"/>
</dbReference>
<evidence type="ECO:0000256" key="2">
    <source>
        <dbReference type="ARBA" id="ARBA00023015"/>
    </source>
</evidence>
<dbReference type="CDD" id="cd06171">
    <property type="entry name" value="Sigma70_r4"/>
    <property type="match status" value="1"/>
</dbReference>
<reference evidence="7" key="2">
    <citation type="submission" date="2020-09" db="EMBL/GenBank/DDBJ databases">
        <authorList>
            <person name="Sun Q."/>
            <person name="Sedlacek I."/>
        </authorList>
    </citation>
    <scope>NUCLEOTIDE SEQUENCE</scope>
    <source>
        <strain evidence="7">CCM 7897</strain>
    </source>
</reference>
<dbReference type="SUPFAM" id="SSF88946">
    <property type="entry name" value="Sigma2 domain of RNA polymerase sigma factors"/>
    <property type="match status" value="1"/>
</dbReference>
<evidence type="ECO:0000256" key="1">
    <source>
        <dbReference type="ARBA" id="ARBA00010641"/>
    </source>
</evidence>
<dbReference type="SUPFAM" id="SSF88659">
    <property type="entry name" value="Sigma3 and sigma4 domains of RNA polymerase sigma factors"/>
    <property type="match status" value="1"/>
</dbReference>
<evidence type="ECO:0000256" key="4">
    <source>
        <dbReference type="ARBA" id="ARBA00023163"/>
    </source>
</evidence>
<reference evidence="7" key="1">
    <citation type="journal article" date="2014" name="Int. J. Syst. Evol. Microbiol.">
        <title>Complete genome sequence of Corynebacterium casei LMG S-19264T (=DSM 44701T), isolated from a smear-ripened cheese.</title>
        <authorList>
            <consortium name="US DOE Joint Genome Institute (JGI-PGF)"/>
            <person name="Walter F."/>
            <person name="Albersmeier A."/>
            <person name="Kalinowski J."/>
            <person name="Ruckert C."/>
        </authorList>
    </citation>
    <scope>NUCLEOTIDE SEQUENCE</scope>
    <source>
        <strain evidence="7">CCM 7897</strain>
    </source>
</reference>
<dbReference type="GO" id="GO:0006352">
    <property type="term" value="P:DNA-templated transcription initiation"/>
    <property type="evidence" value="ECO:0007669"/>
    <property type="project" value="InterPro"/>
</dbReference>
<dbReference type="InterPro" id="IPR039425">
    <property type="entry name" value="RNA_pol_sigma-70-like"/>
</dbReference>
<dbReference type="Gene3D" id="1.10.10.10">
    <property type="entry name" value="Winged helix-like DNA-binding domain superfamily/Winged helix DNA-binding domain"/>
    <property type="match status" value="1"/>
</dbReference>
<keyword evidence="8" id="KW-1185">Reference proteome</keyword>
<dbReference type="InterPro" id="IPR007627">
    <property type="entry name" value="RNA_pol_sigma70_r2"/>
</dbReference>
<gene>
    <name evidence="7" type="primary">fecI</name>
    <name evidence="7" type="ORF">GCM10007301_31030</name>
</gene>
<dbReference type="Pfam" id="PF08281">
    <property type="entry name" value="Sigma70_r4_2"/>
    <property type="match status" value="1"/>
</dbReference>
<dbReference type="InterPro" id="IPR013324">
    <property type="entry name" value="RNA_pol_sigma_r3/r4-like"/>
</dbReference>
<dbReference type="Proteomes" id="UP000606044">
    <property type="component" value="Unassembled WGS sequence"/>
</dbReference>
<evidence type="ECO:0000313" key="8">
    <source>
        <dbReference type="Proteomes" id="UP000606044"/>
    </source>
</evidence>
<dbReference type="PANTHER" id="PTHR43133:SF63">
    <property type="entry name" value="RNA POLYMERASE SIGMA FACTOR FECI-RELATED"/>
    <property type="match status" value="1"/>
</dbReference>
<dbReference type="GO" id="GO:0003677">
    <property type="term" value="F:DNA binding"/>
    <property type="evidence" value="ECO:0007669"/>
    <property type="project" value="InterPro"/>
</dbReference>
<sequence length="170" mass="19265">MGVRDMDERRMLYVSHRASLVEYAAMLLGSREGAEDLVQEAFARLEPADVAQLATPRAYLFRIVRNLAFNLRRRRRLESTHATEDAAPAWAAPQLVETPEQRLLMAERLRRLAAVMDAMPDDMRTVFELYRFEGLTLEQIAQASGLSVATVHRRLRDAMAALALELNPDA</sequence>
<dbReference type="RefSeq" id="WP_188580152.1">
    <property type="nucleotide sequence ID" value="NZ_BMCT01000004.1"/>
</dbReference>
<dbReference type="Gene3D" id="1.10.1740.10">
    <property type="match status" value="1"/>
</dbReference>
<proteinExistence type="inferred from homology"/>
<dbReference type="EMBL" id="BMCT01000004">
    <property type="protein sequence ID" value="GGF69131.1"/>
    <property type="molecule type" value="Genomic_DNA"/>
</dbReference>
<organism evidence="7 8">
    <name type="scientific">Azorhizobium oxalatiphilum</name>
    <dbReference type="NCBI Taxonomy" id="980631"/>
    <lineage>
        <taxon>Bacteria</taxon>
        <taxon>Pseudomonadati</taxon>
        <taxon>Pseudomonadota</taxon>
        <taxon>Alphaproteobacteria</taxon>
        <taxon>Hyphomicrobiales</taxon>
        <taxon>Xanthobacteraceae</taxon>
        <taxon>Azorhizobium</taxon>
    </lineage>
</organism>
<name>A0A917C466_9HYPH</name>
<dbReference type="InterPro" id="IPR036388">
    <property type="entry name" value="WH-like_DNA-bd_sf"/>
</dbReference>
<keyword evidence="3" id="KW-0731">Sigma factor</keyword>
<evidence type="ECO:0000259" key="6">
    <source>
        <dbReference type="Pfam" id="PF08281"/>
    </source>
</evidence>
<dbReference type="NCBIfam" id="TIGR02937">
    <property type="entry name" value="sigma70-ECF"/>
    <property type="match status" value="1"/>
</dbReference>
<accession>A0A917C466</accession>
<dbReference type="InterPro" id="IPR014284">
    <property type="entry name" value="RNA_pol_sigma-70_dom"/>
</dbReference>
<dbReference type="PANTHER" id="PTHR43133">
    <property type="entry name" value="RNA POLYMERASE ECF-TYPE SIGMA FACTO"/>
    <property type="match status" value="1"/>
</dbReference>
<comment type="similarity">
    <text evidence="1">Belongs to the sigma-70 factor family. ECF subfamily.</text>
</comment>
<evidence type="ECO:0000256" key="3">
    <source>
        <dbReference type="ARBA" id="ARBA00023082"/>
    </source>
</evidence>
<protein>
    <submittedName>
        <fullName evidence="7">RNA polymerase sigma factor</fullName>
    </submittedName>
</protein>
<dbReference type="InterPro" id="IPR013325">
    <property type="entry name" value="RNA_pol_sigma_r2"/>
</dbReference>
<dbReference type="InterPro" id="IPR013249">
    <property type="entry name" value="RNA_pol_sigma70_r4_t2"/>
</dbReference>
<comment type="caution">
    <text evidence="7">The sequence shown here is derived from an EMBL/GenBank/DDBJ whole genome shotgun (WGS) entry which is preliminary data.</text>
</comment>